<feature type="DNA-binding region" description="HMG box" evidence="3">
    <location>
        <begin position="1029"/>
        <end position="1116"/>
    </location>
</feature>
<dbReference type="SUPFAM" id="SSF46689">
    <property type="entry name" value="Homeodomain-like"/>
    <property type="match status" value="1"/>
</dbReference>
<dbReference type="InterPro" id="IPR009071">
    <property type="entry name" value="HMG_box_dom"/>
</dbReference>
<dbReference type="InterPro" id="IPR009057">
    <property type="entry name" value="Homeodomain-like_sf"/>
</dbReference>
<dbReference type="GO" id="GO:0016491">
    <property type="term" value="F:oxidoreductase activity"/>
    <property type="evidence" value="ECO:0007669"/>
    <property type="project" value="UniProtKB-KW"/>
</dbReference>
<dbReference type="Gene3D" id="1.10.30.10">
    <property type="entry name" value="High mobility group box domain"/>
    <property type="match status" value="1"/>
</dbReference>
<evidence type="ECO:0000256" key="4">
    <source>
        <dbReference type="SAM" id="MobiDB-lite"/>
    </source>
</evidence>
<dbReference type="GO" id="GO:0005634">
    <property type="term" value="C:nucleus"/>
    <property type="evidence" value="ECO:0007669"/>
    <property type="project" value="UniProtKB-UniRule"/>
</dbReference>
<dbReference type="EMBL" id="JAUTXT010000013">
    <property type="protein sequence ID" value="KAK3675785.1"/>
    <property type="molecule type" value="Genomic_DNA"/>
</dbReference>
<reference evidence="7" key="1">
    <citation type="submission" date="2023-07" db="EMBL/GenBank/DDBJ databases">
        <title>Black Yeasts Isolated from many extreme environments.</title>
        <authorList>
            <person name="Coleine C."/>
            <person name="Stajich J.E."/>
            <person name="Selbmann L."/>
        </authorList>
    </citation>
    <scope>NUCLEOTIDE SEQUENCE</scope>
    <source>
        <strain evidence="7">CCFEE 5485</strain>
    </source>
</reference>
<dbReference type="PANTHER" id="PTHR10742:SF386">
    <property type="entry name" value="LYSINE-SPECIFIC HISTONE DEMETHYLASE 1A"/>
    <property type="match status" value="1"/>
</dbReference>
<dbReference type="GO" id="GO:0010468">
    <property type="term" value="P:regulation of gene expression"/>
    <property type="evidence" value="ECO:0007669"/>
    <property type="project" value="UniProtKB-ARBA"/>
</dbReference>
<feature type="region of interest" description="Disordered" evidence="4">
    <location>
        <begin position="1056"/>
        <end position="1076"/>
    </location>
</feature>
<dbReference type="Gene3D" id="1.10.10.10">
    <property type="entry name" value="Winged helix-like DNA-binding domain superfamily/Winged helix DNA-binding domain"/>
    <property type="match status" value="1"/>
</dbReference>
<dbReference type="GO" id="GO:0003682">
    <property type="term" value="F:chromatin binding"/>
    <property type="evidence" value="ECO:0007669"/>
    <property type="project" value="TreeGrafter"/>
</dbReference>
<proteinExistence type="inferred from homology"/>
<feature type="region of interest" description="Disordered" evidence="4">
    <location>
        <begin position="25"/>
        <end position="62"/>
    </location>
</feature>
<evidence type="ECO:0000313" key="7">
    <source>
        <dbReference type="EMBL" id="KAK3675785.1"/>
    </source>
</evidence>
<dbReference type="InterPro" id="IPR050281">
    <property type="entry name" value="Flavin_monoamine_oxidase"/>
</dbReference>
<dbReference type="InterPro" id="IPR007526">
    <property type="entry name" value="SWIRM"/>
</dbReference>
<dbReference type="SUPFAM" id="SSF54373">
    <property type="entry name" value="FAD-linked reductases, C-terminal domain"/>
    <property type="match status" value="1"/>
</dbReference>
<dbReference type="GO" id="GO:0050660">
    <property type="term" value="F:flavin adenine dinucleotide binding"/>
    <property type="evidence" value="ECO:0007669"/>
    <property type="project" value="TreeGrafter"/>
</dbReference>
<dbReference type="Proteomes" id="UP001274830">
    <property type="component" value="Unassembled WGS sequence"/>
</dbReference>
<keyword evidence="3" id="KW-0539">Nucleus</keyword>
<feature type="domain" description="SWIRM" evidence="6">
    <location>
        <begin position="205"/>
        <end position="300"/>
    </location>
</feature>
<organism evidence="7 8">
    <name type="scientific">Recurvomyces mirabilis</name>
    <dbReference type="NCBI Taxonomy" id="574656"/>
    <lineage>
        <taxon>Eukaryota</taxon>
        <taxon>Fungi</taxon>
        <taxon>Dikarya</taxon>
        <taxon>Ascomycota</taxon>
        <taxon>Pezizomycotina</taxon>
        <taxon>Dothideomycetes</taxon>
        <taxon>Dothideomycetidae</taxon>
        <taxon>Mycosphaerellales</taxon>
        <taxon>Teratosphaeriaceae</taxon>
        <taxon>Recurvomyces</taxon>
    </lineage>
</organism>
<gene>
    <name evidence="7" type="ORF">LTR78_004426</name>
</gene>
<dbReference type="PROSITE" id="PS50118">
    <property type="entry name" value="HMG_BOX_2"/>
    <property type="match status" value="1"/>
</dbReference>
<comment type="similarity">
    <text evidence="1">Belongs to the flavin monoamine oxidase family.</text>
</comment>
<accession>A0AAE0WQ28</accession>
<dbReference type="GO" id="GO:0006338">
    <property type="term" value="P:chromatin remodeling"/>
    <property type="evidence" value="ECO:0007669"/>
    <property type="project" value="TreeGrafter"/>
</dbReference>
<sequence length="1171" mass="127415">MAHTIEIGVGGGDITLAAPPSADISSLGMAMKPSSTADEDDSSLSSTATDIFDSSDAHPKAEWTLDSNGAWRRYGSSESATSTGISSMCSSIVADKPDDITITVSPARKRTADGLIKHSSSIIKIKAEDSPAPVISTEATTTVTTNDTQSPPRKRRGRPPKDKTTASIPAGKLRRASLISQLQDRVRPRSSIPASLPKDIFASECIEATHASRLDPYSLHIGEHELLSDLLMNTEVTIYLNIRNAILRMWNQNPLCTITVEEAAGCAREGRFFGLAEVAYKWLARNGYINFGCLEVPREAVSLRKGTKQKTIVVVGAGVSGLTTARQLEGLFAQNSEHWTDAGERPPRVIVLEGRRRVGGRVYSKPLRSQVEGSLPGNLRNTAEMGAMIVTGFDHGNPLNTVIRGQLGLRYHLMTDALTIYDTDGEPVEEKTDQINTELYTDISDRAGDFRAMPQKHNTLKGDEELIDRARDPVAGGFSGFQLEPLFPVDNAKHRKPVLKRGRRRNAPPGTEKLTGRSRVIEESDATQSAARAAKIMGWQLKDGVARDQSISLRRTAQDSQHPTLGRVMDEAIEQYQDIVDLTPQDMRLLNWHHANLEYANAAPVSWLSLSGHDQDTGNEFEGAHSEIIGGYTQLPRGLMHLPTKLDVRFDCTVDSIHYNENQDPSLSTRVVCTNGEVFEADEVVLTAPLGVLKADVVDFDPPLPGWKQGAIDRMGFGLLNKLVLLYDKPFWDNSRDMFGLLNEAEYQDSLDPAHYAKTRGRFYLIWNASRTSGRPMLVALLAGHSAHEAEQTDSSTLLEEVNRRLRKIFSPAIIPAPIEVIVTRWKRDPFTRGTYSYVAPQTRPGDYDLMAEPVGNLHFAGEATCGTHPATVHGAFLSGLRVAADVMEALTGPISLPNPLVGPAPVKADPSVPYHYSQRAYTNSSATTNALVSMNYTSQATLGASDVTEPVIKQEQDTTTLAAVPPATAAPAASLIKQPSGPPRKSVCAADTSFWVSSAAYESSDLDYEAGVIGAILVTIGDQPVKPTRPGVNPFLLFTKEKWEECKTYCAANSTPAPRKNSAGSTAPAEGAGRDQIRSTIGKWWKAASEEVKEPYVAQGRQAQEVADKLRKEYETKAQWWDAEAKRIRKEYVEKIPPPQGVGGGGGGASGLGVSKRKTNTSNCIVLDRA</sequence>
<comment type="caution">
    <text evidence="7">The sequence shown here is derived from an EMBL/GenBank/DDBJ whole genome shotgun (WGS) entry which is preliminary data.</text>
</comment>
<dbReference type="Gene3D" id="3.50.50.60">
    <property type="entry name" value="FAD/NAD(P)-binding domain"/>
    <property type="match status" value="2"/>
</dbReference>
<feature type="region of interest" description="Disordered" evidence="4">
    <location>
        <begin position="1137"/>
        <end position="1157"/>
    </location>
</feature>
<evidence type="ECO:0000313" key="8">
    <source>
        <dbReference type="Proteomes" id="UP001274830"/>
    </source>
</evidence>
<evidence type="ECO:0008006" key="9">
    <source>
        <dbReference type="Google" id="ProtNLM"/>
    </source>
</evidence>
<keyword evidence="2" id="KW-0560">Oxidoreductase</keyword>
<feature type="compositionally biased region" description="Gly residues" evidence="4">
    <location>
        <begin position="1142"/>
        <end position="1152"/>
    </location>
</feature>
<name>A0AAE0WQ28_9PEZI</name>
<feature type="compositionally biased region" description="Low complexity" evidence="4">
    <location>
        <begin position="137"/>
        <end position="148"/>
    </location>
</feature>
<keyword evidence="3" id="KW-0238">DNA-binding</keyword>
<feature type="region of interest" description="Disordered" evidence="4">
    <location>
        <begin position="136"/>
        <end position="170"/>
    </location>
</feature>
<keyword evidence="8" id="KW-1185">Reference proteome</keyword>
<dbReference type="InterPro" id="IPR036188">
    <property type="entry name" value="FAD/NAD-bd_sf"/>
</dbReference>
<dbReference type="PROSITE" id="PS50934">
    <property type="entry name" value="SWIRM"/>
    <property type="match status" value="1"/>
</dbReference>
<dbReference type="Pfam" id="PF01593">
    <property type="entry name" value="Amino_oxidase"/>
    <property type="match status" value="1"/>
</dbReference>
<protein>
    <recommendedName>
        <fullName evidence="9">SWIRM domain-containing protein</fullName>
    </recommendedName>
</protein>
<evidence type="ECO:0000256" key="1">
    <source>
        <dbReference type="ARBA" id="ARBA00005995"/>
    </source>
</evidence>
<dbReference type="CDD" id="cd00084">
    <property type="entry name" value="HMG-box_SF"/>
    <property type="match status" value="1"/>
</dbReference>
<dbReference type="InterPro" id="IPR036910">
    <property type="entry name" value="HMG_box_dom_sf"/>
</dbReference>
<dbReference type="PANTHER" id="PTHR10742">
    <property type="entry name" value="FLAVIN MONOAMINE OXIDASE"/>
    <property type="match status" value="1"/>
</dbReference>
<dbReference type="SUPFAM" id="SSF47095">
    <property type="entry name" value="HMG-box"/>
    <property type="match status" value="1"/>
</dbReference>
<dbReference type="GO" id="GO:0003677">
    <property type="term" value="F:DNA binding"/>
    <property type="evidence" value="ECO:0007669"/>
    <property type="project" value="UniProtKB-UniRule"/>
</dbReference>
<evidence type="ECO:0000259" key="6">
    <source>
        <dbReference type="PROSITE" id="PS50934"/>
    </source>
</evidence>
<dbReference type="InterPro" id="IPR036388">
    <property type="entry name" value="WH-like_DNA-bd_sf"/>
</dbReference>
<evidence type="ECO:0000256" key="3">
    <source>
        <dbReference type="PROSITE-ProRule" id="PRU00267"/>
    </source>
</evidence>
<dbReference type="Gene3D" id="3.90.660.10">
    <property type="match status" value="1"/>
</dbReference>
<feature type="domain" description="HMG box" evidence="5">
    <location>
        <begin position="1029"/>
        <end position="1116"/>
    </location>
</feature>
<evidence type="ECO:0000256" key="2">
    <source>
        <dbReference type="ARBA" id="ARBA00023002"/>
    </source>
</evidence>
<dbReference type="SUPFAM" id="SSF51905">
    <property type="entry name" value="FAD/NAD(P)-binding domain"/>
    <property type="match status" value="1"/>
</dbReference>
<dbReference type="InterPro" id="IPR002937">
    <property type="entry name" value="Amino_oxidase"/>
</dbReference>
<evidence type="ECO:0000259" key="5">
    <source>
        <dbReference type="PROSITE" id="PS50118"/>
    </source>
</evidence>
<dbReference type="Pfam" id="PF04433">
    <property type="entry name" value="SWIRM"/>
    <property type="match status" value="1"/>
</dbReference>
<dbReference type="AlphaFoldDB" id="A0AAE0WQ28"/>